<evidence type="ECO:0000256" key="3">
    <source>
        <dbReference type="ARBA" id="ARBA00032861"/>
    </source>
</evidence>
<gene>
    <name evidence="5" type="ORF">AL503_008800</name>
</gene>
<dbReference type="AlphaFoldDB" id="A0A2K0A778"/>
<evidence type="ECO:0000313" key="5">
    <source>
        <dbReference type="EMBL" id="PNN20853.1"/>
    </source>
</evidence>
<dbReference type="PANTHER" id="PTHR34474">
    <property type="entry name" value="SIGNAL TRANSDUCTION PROTEIN TRAP"/>
    <property type="match status" value="1"/>
</dbReference>
<organism evidence="5 6">
    <name type="scientific">Staphylococcus haemolyticus</name>
    <dbReference type="NCBI Taxonomy" id="1283"/>
    <lineage>
        <taxon>Bacteria</taxon>
        <taxon>Bacillati</taxon>
        <taxon>Bacillota</taxon>
        <taxon>Bacilli</taxon>
        <taxon>Bacillales</taxon>
        <taxon>Staphylococcaceae</taxon>
        <taxon>Staphylococcus</taxon>
    </lineage>
</organism>
<feature type="domain" description="ABM" evidence="4">
    <location>
        <begin position="66"/>
        <end position="157"/>
    </location>
</feature>
<dbReference type="InterPro" id="IPR011008">
    <property type="entry name" value="Dimeric_a/b-barrel"/>
</dbReference>
<dbReference type="PANTHER" id="PTHR34474:SF2">
    <property type="entry name" value="SIGNAL TRANSDUCTION PROTEIN TRAP"/>
    <property type="match status" value="1"/>
</dbReference>
<dbReference type="Gene3D" id="3.30.70.100">
    <property type="match status" value="1"/>
</dbReference>
<reference evidence="5 6" key="1">
    <citation type="submission" date="2017-12" db="EMBL/GenBank/DDBJ databases">
        <title>FDA dAtabase for Regulatory Grade micrObial Sequences (FDA-ARGOS): Supporting development and validation of Infectious Disease Dx tests.</title>
        <authorList>
            <person name="Hoffmann M."/>
            <person name="Allard M."/>
            <person name="Evans P."/>
            <person name="Brown E."/>
            <person name="Tallon L."/>
            <person name="Sadzewicz L."/>
            <person name="Sengamalay N."/>
            <person name="Ott S."/>
            <person name="Godinez A."/>
            <person name="Nagaraj S."/>
            <person name="Vavikolanu K."/>
            <person name="Aluvathingal J."/>
            <person name="Nadendla S."/>
            <person name="Sichtig H."/>
        </authorList>
    </citation>
    <scope>NUCLEOTIDE SEQUENCE [LARGE SCALE GENOMIC DNA]</scope>
    <source>
        <strain evidence="5 6">FDAARGOS_148</strain>
    </source>
</reference>
<dbReference type="Proteomes" id="UP000053523">
    <property type="component" value="Unassembled WGS sequence"/>
</dbReference>
<protein>
    <recommendedName>
        <fullName evidence="2">Signal transduction protein TRAP</fullName>
    </recommendedName>
    <alternativeName>
        <fullName evidence="3">Target of RNAIII-activating protein</fullName>
    </alternativeName>
</protein>
<dbReference type="SUPFAM" id="SSF54909">
    <property type="entry name" value="Dimeric alpha+beta barrel"/>
    <property type="match status" value="1"/>
</dbReference>
<comment type="similarity">
    <text evidence="1">Belongs to the TRAP family.</text>
</comment>
<dbReference type="InterPro" id="IPR007138">
    <property type="entry name" value="ABM_dom"/>
</dbReference>
<evidence type="ECO:0000256" key="2">
    <source>
        <dbReference type="ARBA" id="ARBA00018486"/>
    </source>
</evidence>
<comment type="caution">
    <text evidence="5">The sequence shown here is derived from an EMBL/GenBank/DDBJ whole genome shotgun (WGS) entry which is preliminary data.</text>
</comment>
<evidence type="ECO:0000256" key="1">
    <source>
        <dbReference type="ARBA" id="ARBA00009267"/>
    </source>
</evidence>
<dbReference type="RefSeq" id="WP_037552221.1">
    <property type="nucleotide sequence ID" value="NZ_CAJCFX010000027.1"/>
</dbReference>
<accession>A0A2K0A778</accession>
<dbReference type="PROSITE" id="PS51725">
    <property type="entry name" value="ABM"/>
    <property type="match status" value="1"/>
</dbReference>
<evidence type="ECO:0000313" key="6">
    <source>
        <dbReference type="Proteomes" id="UP000053523"/>
    </source>
</evidence>
<sequence>MNIYTTYGTYGYLNQIRTNNTNRNLFLFSTNDSSVIIEESDEKSILKHPTVYTTVNSINDLDQTHFYSAIFIPSSDDHVHQLEKRIANLELNFDKFAGFKSYRFLKPVQGTTYKVYFGFANRQTYEDFKETDTFKDYFSKDALRHYFGSSSQHSSYFERYLYPIKE</sequence>
<proteinExistence type="inferred from homology"/>
<dbReference type="EMBL" id="LORN02000015">
    <property type="protein sequence ID" value="PNN20853.1"/>
    <property type="molecule type" value="Genomic_DNA"/>
</dbReference>
<evidence type="ECO:0000259" key="4">
    <source>
        <dbReference type="PROSITE" id="PS51725"/>
    </source>
</evidence>
<name>A0A2K0A778_STAHA</name>
<dbReference type="InterPro" id="IPR050404">
    <property type="entry name" value="Heme-degrading_MO"/>
</dbReference>